<keyword evidence="2 7" id="KW-0808">Transferase</keyword>
<dbReference type="GO" id="GO:0016020">
    <property type="term" value="C:membrane"/>
    <property type="evidence" value="ECO:0007669"/>
    <property type="project" value="UniProtKB-SubCell"/>
</dbReference>
<dbReference type="InterPro" id="IPR039859">
    <property type="entry name" value="PFA4/ZDH16/20/ERF2-like"/>
</dbReference>
<dbReference type="GO" id="GO:0005783">
    <property type="term" value="C:endoplasmic reticulum"/>
    <property type="evidence" value="ECO:0007669"/>
    <property type="project" value="TreeGrafter"/>
</dbReference>
<feature type="transmembrane region" description="Helical" evidence="7">
    <location>
        <begin position="153"/>
        <end position="180"/>
    </location>
</feature>
<feature type="domain" description="Palmitoyltransferase DHHC" evidence="8">
    <location>
        <begin position="63"/>
        <end position="190"/>
    </location>
</feature>
<evidence type="ECO:0000259" key="8">
    <source>
        <dbReference type="Pfam" id="PF01529"/>
    </source>
</evidence>
<keyword evidence="5 7" id="KW-0472">Membrane</keyword>
<dbReference type="PANTHER" id="PTHR22883:SF414">
    <property type="entry name" value="PALMITOYLTRANSFERASE ZDHHC24-RELATED"/>
    <property type="match status" value="1"/>
</dbReference>
<evidence type="ECO:0000313" key="9">
    <source>
        <dbReference type="WBParaSite" id="SBAD_0000865901-mRNA-1"/>
    </source>
</evidence>
<evidence type="ECO:0000256" key="5">
    <source>
        <dbReference type="ARBA" id="ARBA00023136"/>
    </source>
</evidence>
<reference evidence="9" key="1">
    <citation type="submission" date="2016-06" db="UniProtKB">
        <authorList>
            <consortium name="WormBaseParasite"/>
        </authorList>
    </citation>
    <scope>IDENTIFICATION</scope>
</reference>
<keyword evidence="4 7" id="KW-1133">Transmembrane helix</keyword>
<dbReference type="GO" id="GO:0005794">
    <property type="term" value="C:Golgi apparatus"/>
    <property type="evidence" value="ECO:0007669"/>
    <property type="project" value="TreeGrafter"/>
</dbReference>
<evidence type="ECO:0000256" key="1">
    <source>
        <dbReference type="ARBA" id="ARBA00004141"/>
    </source>
</evidence>
<comment type="domain">
    <text evidence="7">The DHHC domain is required for palmitoyltransferase activity.</text>
</comment>
<accession>A0A183IXK2</accession>
<dbReference type="PROSITE" id="PS50216">
    <property type="entry name" value="DHHC"/>
    <property type="match status" value="1"/>
</dbReference>
<sequence>LRFKIVVNFAPDPTILWWCGFVVPATLVLFLYLNFAGNLWKVMTVTSGCRRVASELVSATNRHWKYCYSCALQCPPRGSHCVTCDDCVLKRDHHCVFAGCCIGYRNHRYYIVAVFHGWLLSQLALCSIWSVVWKQLVAPQLALIARLISCYQFLLATLLMSGLVACAFFGYLFCFQVYLVCTGQTYQEHLTGISCYNLGPLQNLRQIVGDRYVLVWLWPFVTSKLPGNGIDFPTRTIETRVKVM</sequence>
<evidence type="ECO:0000256" key="4">
    <source>
        <dbReference type="ARBA" id="ARBA00022989"/>
    </source>
</evidence>
<dbReference type="InterPro" id="IPR001594">
    <property type="entry name" value="Palmitoyltrfase_DHHC"/>
</dbReference>
<dbReference type="WBParaSite" id="SBAD_0000865901-mRNA-1">
    <property type="protein sequence ID" value="SBAD_0000865901-mRNA-1"/>
    <property type="gene ID" value="SBAD_0000865901"/>
</dbReference>
<dbReference type="GO" id="GO:0019706">
    <property type="term" value="F:protein-cysteine S-palmitoyltransferase activity"/>
    <property type="evidence" value="ECO:0007669"/>
    <property type="project" value="UniProtKB-EC"/>
</dbReference>
<keyword evidence="6 7" id="KW-0012">Acyltransferase</keyword>
<feature type="transmembrane region" description="Helical" evidence="7">
    <location>
        <begin position="15"/>
        <end position="33"/>
    </location>
</feature>
<evidence type="ECO:0000256" key="3">
    <source>
        <dbReference type="ARBA" id="ARBA00022692"/>
    </source>
</evidence>
<dbReference type="Pfam" id="PF01529">
    <property type="entry name" value="DHHC"/>
    <property type="match status" value="1"/>
</dbReference>
<comment type="similarity">
    <text evidence="7">Belongs to the DHHC palmitoyltransferase family.</text>
</comment>
<comment type="subcellular location">
    <subcellularLocation>
        <location evidence="1">Membrane</location>
        <topology evidence="1">Multi-pass membrane protein</topology>
    </subcellularLocation>
</comment>
<comment type="catalytic activity">
    <reaction evidence="7">
        <text>L-cysteinyl-[protein] + hexadecanoyl-CoA = S-hexadecanoyl-L-cysteinyl-[protein] + CoA</text>
        <dbReference type="Rhea" id="RHEA:36683"/>
        <dbReference type="Rhea" id="RHEA-COMP:10131"/>
        <dbReference type="Rhea" id="RHEA-COMP:11032"/>
        <dbReference type="ChEBI" id="CHEBI:29950"/>
        <dbReference type="ChEBI" id="CHEBI:57287"/>
        <dbReference type="ChEBI" id="CHEBI:57379"/>
        <dbReference type="ChEBI" id="CHEBI:74151"/>
        <dbReference type="EC" id="2.3.1.225"/>
    </reaction>
</comment>
<organism evidence="9">
    <name type="scientific">Soboliphyme baturini</name>
    <dbReference type="NCBI Taxonomy" id="241478"/>
    <lineage>
        <taxon>Eukaryota</taxon>
        <taxon>Metazoa</taxon>
        <taxon>Ecdysozoa</taxon>
        <taxon>Nematoda</taxon>
        <taxon>Enoplea</taxon>
        <taxon>Dorylaimia</taxon>
        <taxon>Dioctophymatida</taxon>
        <taxon>Dioctophymatoidea</taxon>
        <taxon>Soboliphymatidae</taxon>
        <taxon>Soboliphyme</taxon>
    </lineage>
</organism>
<name>A0A183IXK2_9BILA</name>
<evidence type="ECO:0000256" key="7">
    <source>
        <dbReference type="RuleBase" id="RU079119"/>
    </source>
</evidence>
<feature type="transmembrane region" description="Helical" evidence="7">
    <location>
        <begin position="109"/>
        <end position="133"/>
    </location>
</feature>
<keyword evidence="3 7" id="KW-0812">Transmembrane</keyword>
<dbReference type="PANTHER" id="PTHR22883">
    <property type="entry name" value="ZINC FINGER DHHC DOMAIN CONTAINING PROTEIN"/>
    <property type="match status" value="1"/>
</dbReference>
<proteinExistence type="inferred from homology"/>
<dbReference type="GO" id="GO:0006612">
    <property type="term" value="P:protein targeting to membrane"/>
    <property type="evidence" value="ECO:0007669"/>
    <property type="project" value="TreeGrafter"/>
</dbReference>
<dbReference type="EC" id="2.3.1.225" evidence="7"/>
<dbReference type="AlphaFoldDB" id="A0A183IXK2"/>
<evidence type="ECO:0000256" key="6">
    <source>
        <dbReference type="ARBA" id="ARBA00023315"/>
    </source>
</evidence>
<evidence type="ECO:0000256" key="2">
    <source>
        <dbReference type="ARBA" id="ARBA00022679"/>
    </source>
</evidence>
<protein>
    <recommendedName>
        <fullName evidence="7">Palmitoyltransferase</fullName>
        <ecNumber evidence="7">2.3.1.225</ecNumber>
    </recommendedName>
</protein>